<evidence type="ECO:0000313" key="1">
    <source>
        <dbReference type="EMBL" id="KAL3313138.1"/>
    </source>
</evidence>
<evidence type="ECO:0000313" key="2">
    <source>
        <dbReference type="Proteomes" id="UP001626550"/>
    </source>
</evidence>
<accession>A0ABD2Q190</accession>
<proteinExistence type="predicted"/>
<reference evidence="1 2" key="1">
    <citation type="submission" date="2024-11" db="EMBL/GenBank/DDBJ databases">
        <title>Adaptive evolution of stress response genes in parasites aligns with host niche diversity.</title>
        <authorList>
            <person name="Hahn C."/>
            <person name="Resl P."/>
        </authorList>
    </citation>
    <scope>NUCLEOTIDE SEQUENCE [LARGE SCALE GENOMIC DNA]</scope>
    <source>
        <strain evidence="1">EGGRZ-B1_66</strain>
        <tissue evidence="1">Body</tissue>
    </source>
</reference>
<dbReference type="Proteomes" id="UP001626550">
    <property type="component" value="Unassembled WGS sequence"/>
</dbReference>
<keyword evidence="2" id="KW-1185">Reference proteome</keyword>
<sequence length="65" mass="6687">MGRVWYLVTATTMCATPPADPRPAVATAMDSPSVDYASHPGAVSAANVATAASATSSIDYQYTSY</sequence>
<comment type="caution">
    <text evidence="1">The sequence shown here is derived from an EMBL/GenBank/DDBJ whole genome shotgun (WGS) entry which is preliminary data.</text>
</comment>
<gene>
    <name evidence="1" type="ORF">Ciccas_008261</name>
</gene>
<protein>
    <submittedName>
        <fullName evidence="1">Uncharacterized protein</fullName>
    </submittedName>
</protein>
<name>A0ABD2Q190_9PLAT</name>
<organism evidence="1 2">
    <name type="scientific">Cichlidogyrus casuarinus</name>
    <dbReference type="NCBI Taxonomy" id="1844966"/>
    <lineage>
        <taxon>Eukaryota</taxon>
        <taxon>Metazoa</taxon>
        <taxon>Spiralia</taxon>
        <taxon>Lophotrochozoa</taxon>
        <taxon>Platyhelminthes</taxon>
        <taxon>Monogenea</taxon>
        <taxon>Monopisthocotylea</taxon>
        <taxon>Dactylogyridea</taxon>
        <taxon>Ancyrocephalidae</taxon>
        <taxon>Cichlidogyrus</taxon>
    </lineage>
</organism>
<dbReference type="AlphaFoldDB" id="A0ABD2Q190"/>
<dbReference type="EMBL" id="JBJKFK010001424">
    <property type="protein sequence ID" value="KAL3313138.1"/>
    <property type="molecule type" value="Genomic_DNA"/>
</dbReference>